<dbReference type="SUPFAM" id="SSF74653">
    <property type="entry name" value="TolA/TonB C-terminal domain"/>
    <property type="match status" value="1"/>
</dbReference>
<accession>A0A7W8HV95</accession>
<reference evidence="8 9" key="1">
    <citation type="submission" date="2020-08" db="EMBL/GenBank/DDBJ databases">
        <title>Genomic Encyclopedia of Type Strains, Phase IV (KMG-IV): sequencing the most valuable type-strain genomes for metagenomic binning, comparative biology and taxonomic classification.</title>
        <authorList>
            <person name="Goeker M."/>
        </authorList>
    </citation>
    <scope>NUCLEOTIDE SEQUENCE [LARGE SCALE GENOMIC DNA]</scope>
    <source>
        <strain evidence="8 9">DSM 25335</strain>
    </source>
</reference>
<evidence type="ECO:0000256" key="5">
    <source>
        <dbReference type="SAM" id="MobiDB-lite"/>
    </source>
</evidence>
<gene>
    <name evidence="8" type="ORF">HNQ67_000067</name>
</gene>
<evidence type="ECO:0000256" key="4">
    <source>
        <dbReference type="ARBA" id="ARBA00023136"/>
    </source>
</evidence>
<comment type="caution">
    <text evidence="8">The sequence shown here is derived from an EMBL/GenBank/DDBJ whole genome shotgun (WGS) entry which is preliminary data.</text>
</comment>
<dbReference type="GO" id="GO:0055085">
    <property type="term" value="P:transmembrane transport"/>
    <property type="evidence" value="ECO:0007669"/>
    <property type="project" value="InterPro"/>
</dbReference>
<evidence type="ECO:0000256" key="2">
    <source>
        <dbReference type="ARBA" id="ARBA00022692"/>
    </source>
</evidence>
<evidence type="ECO:0000313" key="8">
    <source>
        <dbReference type="EMBL" id="MBB5290571.1"/>
    </source>
</evidence>
<feature type="region of interest" description="Disordered" evidence="5">
    <location>
        <begin position="57"/>
        <end position="99"/>
    </location>
</feature>
<comment type="subcellular location">
    <subcellularLocation>
        <location evidence="1">Membrane</location>
        <topology evidence="1">Single-pass membrane protein</topology>
    </subcellularLocation>
</comment>
<dbReference type="InterPro" id="IPR037682">
    <property type="entry name" value="TonB_C"/>
</dbReference>
<dbReference type="EMBL" id="JACHFZ010000001">
    <property type="protein sequence ID" value="MBB5290571.1"/>
    <property type="molecule type" value="Genomic_DNA"/>
</dbReference>
<keyword evidence="3 6" id="KW-1133">Transmembrane helix</keyword>
<dbReference type="Pfam" id="PF03544">
    <property type="entry name" value="TonB_C"/>
    <property type="match status" value="1"/>
</dbReference>
<evidence type="ECO:0000259" key="7">
    <source>
        <dbReference type="Pfam" id="PF03544"/>
    </source>
</evidence>
<feature type="domain" description="TonB C-terminal" evidence="7">
    <location>
        <begin position="164"/>
        <end position="239"/>
    </location>
</feature>
<protein>
    <submittedName>
        <fullName evidence="8">Protein TonB</fullName>
    </submittedName>
</protein>
<keyword evidence="2 6" id="KW-0812">Transmembrane</keyword>
<feature type="region of interest" description="Disordered" evidence="5">
    <location>
        <begin position="118"/>
        <end position="144"/>
    </location>
</feature>
<organism evidence="8 9">
    <name type="scientific">Brevundimonas basaltis</name>
    <dbReference type="NCBI Taxonomy" id="472166"/>
    <lineage>
        <taxon>Bacteria</taxon>
        <taxon>Pseudomonadati</taxon>
        <taxon>Pseudomonadota</taxon>
        <taxon>Alphaproteobacteria</taxon>
        <taxon>Caulobacterales</taxon>
        <taxon>Caulobacteraceae</taxon>
        <taxon>Brevundimonas</taxon>
    </lineage>
</organism>
<dbReference type="GO" id="GO:0016020">
    <property type="term" value="C:membrane"/>
    <property type="evidence" value="ECO:0007669"/>
    <property type="project" value="UniProtKB-SubCell"/>
</dbReference>
<evidence type="ECO:0000256" key="3">
    <source>
        <dbReference type="ARBA" id="ARBA00022989"/>
    </source>
</evidence>
<proteinExistence type="predicted"/>
<name>A0A7W8HV95_9CAUL</name>
<keyword evidence="9" id="KW-1185">Reference proteome</keyword>
<evidence type="ECO:0000313" key="9">
    <source>
        <dbReference type="Proteomes" id="UP000566663"/>
    </source>
</evidence>
<evidence type="ECO:0000256" key="6">
    <source>
        <dbReference type="SAM" id="Phobius"/>
    </source>
</evidence>
<dbReference type="InterPro" id="IPR006260">
    <property type="entry name" value="TonB/TolA_C"/>
</dbReference>
<sequence>MMIRTADGPGLVSPFDYNERKTPRFTRTTWIALAIVAAGHVGAGAALYHQRFDMAPPAAPDSTPPTILELVRSKPKPPEPLPAPTQPQAPNTLLNELPAPPATENVVSIVQGEKVAEGSTISTIEKSPAPVESAPTVTSPPRPPAVITNPRWERQPSAEQLMRAYPDRALRAEVGGLATLNCLVQPNGRVADCNVTTETPGGYGFGRAAEGLSRHFQISPRTVNGSAVGSRVNIAIRFNPPTD</sequence>
<evidence type="ECO:0000256" key="1">
    <source>
        <dbReference type="ARBA" id="ARBA00004167"/>
    </source>
</evidence>
<dbReference type="AlphaFoldDB" id="A0A7W8HV95"/>
<feature type="compositionally biased region" description="Pro residues" evidence="5">
    <location>
        <begin position="78"/>
        <end position="87"/>
    </location>
</feature>
<keyword evidence="4 6" id="KW-0472">Membrane</keyword>
<dbReference type="Gene3D" id="3.30.1150.10">
    <property type="match status" value="1"/>
</dbReference>
<dbReference type="RefSeq" id="WP_183251261.1">
    <property type="nucleotide sequence ID" value="NZ_BAAAFF010000003.1"/>
</dbReference>
<dbReference type="NCBIfam" id="TIGR01352">
    <property type="entry name" value="tonB_Cterm"/>
    <property type="match status" value="1"/>
</dbReference>
<dbReference type="Proteomes" id="UP000566663">
    <property type="component" value="Unassembled WGS sequence"/>
</dbReference>
<feature type="transmembrane region" description="Helical" evidence="6">
    <location>
        <begin position="30"/>
        <end position="48"/>
    </location>
</feature>